<dbReference type="PANTHER" id="PTHR11362:SF82">
    <property type="entry name" value="PHOSPHATIDYLETHANOLAMINE-BINDING PROTEIN 4"/>
    <property type="match status" value="1"/>
</dbReference>
<dbReference type="SUPFAM" id="SSF49777">
    <property type="entry name" value="PEBP-like"/>
    <property type="match status" value="1"/>
</dbReference>
<dbReference type="PANTHER" id="PTHR11362">
    <property type="entry name" value="PHOSPHATIDYLETHANOLAMINE-BINDING PROTEIN"/>
    <property type="match status" value="1"/>
</dbReference>
<sequence>MPDVLPHNSQVTTFAHIVTCEQGCCPLQHRTFSRKEGLKHRVKMISENASMMVTCDHPTQYNESTQAMGSNCAPLYYSTPSIFLYADAPNPENPHLANYRNWVVEDIPGNDIYKGYSVSTYKPPDPPLNSSAHRYIFLVYQQPTSKKLQETMDDDLRAHFKVKTFVHKRNLIGPLAGNFMYVRHL</sequence>
<dbReference type="AlphaFoldDB" id="A0A8X7CPF4"/>
<evidence type="ECO:0000313" key="2">
    <source>
        <dbReference type="Proteomes" id="UP000886998"/>
    </source>
</evidence>
<comment type="caution">
    <text evidence="1">The sequence shown here is derived from an EMBL/GenBank/DDBJ whole genome shotgun (WGS) entry which is preliminary data.</text>
</comment>
<dbReference type="InterPro" id="IPR036610">
    <property type="entry name" value="PEBP-like_sf"/>
</dbReference>
<protein>
    <submittedName>
        <fullName evidence="1">OV-16 antigen</fullName>
    </submittedName>
</protein>
<accession>A0A8X7CPF4</accession>
<dbReference type="OrthoDB" id="6421175at2759"/>
<gene>
    <name evidence="1" type="primary">NCL1_39397</name>
    <name evidence="1" type="ORF">TNIN_58201</name>
</gene>
<keyword evidence="2" id="KW-1185">Reference proteome</keyword>
<proteinExistence type="predicted"/>
<dbReference type="EMBL" id="BMAV01021668">
    <property type="protein sequence ID" value="GFY75888.1"/>
    <property type="molecule type" value="Genomic_DNA"/>
</dbReference>
<evidence type="ECO:0000313" key="1">
    <source>
        <dbReference type="EMBL" id="GFY75888.1"/>
    </source>
</evidence>
<dbReference type="Pfam" id="PF01161">
    <property type="entry name" value="PBP"/>
    <property type="match status" value="1"/>
</dbReference>
<dbReference type="InterPro" id="IPR035810">
    <property type="entry name" value="PEBP_euk"/>
</dbReference>
<dbReference type="Proteomes" id="UP000886998">
    <property type="component" value="Unassembled WGS sequence"/>
</dbReference>
<dbReference type="CDD" id="cd00866">
    <property type="entry name" value="PEBP_euk"/>
    <property type="match status" value="1"/>
</dbReference>
<organism evidence="1 2">
    <name type="scientific">Trichonephila inaurata madagascariensis</name>
    <dbReference type="NCBI Taxonomy" id="2747483"/>
    <lineage>
        <taxon>Eukaryota</taxon>
        <taxon>Metazoa</taxon>
        <taxon>Ecdysozoa</taxon>
        <taxon>Arthropoda</taxon>
        <taxon>Chelicerata</taxon>
        <taxon>Arachnida</taxon>
        <taxon>Araneae</taxon>
        <taxon>Araneomorphae</taxon>
        <taxon>Entelegynae</taxon>
        <taxon>Araneoidea</taxon>
        <taxon>Nephilidae</taxon>
        <taxon>Trichonephila</taxon>
        <taxon>Trichonephila inaurata</taxon>
    </lineage>
</organism>
<dbReference type="InterPro" id="IPR008914">
    <property type="entry name" value="PEBP"/>
</dbReference>
<dbReference type="Gene3D" id="3.90.280.10">
    <property type="entry name" value="PEBP-like"/>
    <property type="match status" value="1"/>
</dbReference>
<reference evidence="1" key="1">
    <citation type="submission" date="2020-08" db="EMBL/GenBank/DDBJ databases">
        <title>Multicomponent nature underlies the extraordinary mechanical properties of spider dragline silk.</title>
        <authorList>
            <person name="Kono N."/>
            <person name="Nakamura H."/>
            <person name="Mori M."/>
            <person name="Yoshida Y."/>
            <person name="Ohtoshi R."/>
            <person name="Malay A.D."/>
            <person name="Moran D.A.P."/>
            <person name="Tomita M."/>
            <person name="Numata K."/>
            <person name="Arakawa K."/>
        </authorList>
    </citation>
    <scope>NUCLEOTIDE SEQUENCE</scope>
</reference>
<name>A0A8X7CPF4_9ARAC</name>